<dbReference type="GO" id="GO:0005840">
    <property type="term" value="C:ribosome"/>
    <property type="evidence" value="ECO:0007669"/>
    <property type="project" value="UniProtKB-KW"/>
</dbReference>
<dbReference type="Proteomes" id="UP000469424">
    <property type="component" value="Unassembled WGS sequence"/>
</dbReference>
<evidence type="ECO:0000313" key="9">
    <source>
        <dbReference type="Proteomes" id="UP000469424"/>
    </source>
</evidence>
<sequence length="101" mass="11141">MQIKKNDTVVVIAGKDKGKTGTVLRVLPKKNKVVVEGVNVQTKHARATRTSNSEIKHIEGPIDASNVMFYDKEAKAGTRVGYKEENGKKVRYSKKTGNVID</sequence>
<comment type="similarity">
    <text evidence="1 5 6">Belongs to the universal ribosomal protein uL24 family.</text>
</comment>
<comment type="subunit">
    <text evidence="5">Part of the 50S ribosomal subunit.</text>
</comment>
<dbReference type="Pfam" id="PF00467">
    <property type="entry name" value="KOW"/>
    <property type="match status" value="1"/>
</dbReference>
<dbReference type="SUPFAM" id="SSF50104">
    <property type="entry name" value="Translation proteins SH3-like domain"/>
    <property type="match status" value="1"/>
</dbReference>
<gene>
    <name evidence="5 8" type="primary">rplX</name>
    <name evidence="8" type="ORF">FYJ65_08745</name>
</gene>
<dbReference type="InterPro" id="IPR014722">
    <property type="entry name" value="Rib_uL2_dom2"/>
</dbReference>
<dbReference type="InterPro" id="IPR005825">
    <property type="entry name" value="Ribosomal_uL24_CS"/>
</dbReference>
<keyword evidence="3 5" id="KW-0687">Ribonucleoprotein</keyword>
<dbReference type="AlphaFoldDB" id="A0A6N7X7A7"/>
<dbReference type="PANTHER" id="PTHR12903">
    <property type="entry name" value="MITOCHONDRIAL RIBOSOMAL PROTEIN L24"/>
    <property type="match status" value="1"/>
</dbReference>
<evidence type="ECO:0000256" key="5">
    <source>
        <dbReference type="HAMAP-Rule" id="MF_01326"/>
    </source>
</evidence>
<keyword evidence="5" id="KW-0694">RNA-binding</keyword>
<dbReference type="GO" id="GO:0006412">
    <property type="term" value="P:translation"/>
    <property type="evidence" value="ECO:0007669"/>
    <property type="project" value="UniProtKB-UniRule"/>
</dbReference>
<dbReference type="SMART" id="SM00739">
    <property type="entry name" value="KOW"/>
    <property type="match status" value="1"/>
</dbReference>
<dbReference type="HAMAP" id="MF_01326_B">
    <property type="entry name" value="Ribosomal_uL24_B"/>
    <property type="match status" value="1"/>
</dbReference>
<evidence type="ECO:0000313" key="8">
    <source>
        <dbReference type="EMBL" id="MST71390.1"/>
    </source>
</evidence>
<dbReference type="Gene3D" id="2.30.30.30">
    <property type="match status" value="1"/>
</dbReference>
<dbReference type="InterPro" id="IPR041988">
    <property type="entry name" value="Ribosomal_uL24_KOW"/>
</dbReference>
<keyword evidence="9" id="KW-1185">Reference proteome</keyword>
<dbReference type="GO" id="GO:0019843">
    <property type="term" value="F:rRNA binding"/>
    <property type="evidence" value="ECO:0007669"/>
    <property type="project" value="UniProtKB-UniRule"/>
</dbReference>
<feature type="domain" description="KOW" evidence="7">
    <location>
        <begin position="2"/>
        <end position="29"/>
    </location>
</feature>
<dbReference type="RefSeq" id="WP_154554953.1">
    <property type="nucleotide sequence ID" value="NZ_JAQXUZ010000016.1"/>
</dbReference>
<dbReference type="PROSITE" id="PS01108">
    <property type="entry name" value="RIBOSOMAL_L24"/>
    <property type="match status" value="1"/>
</dbReference>
<proteinExistence type="inferred from homology"/>
<dbReference type="GO" id="GO:1990904">
    <property type="term" value="C:ribonucleoprotein complex"/>
    <property type="evidence" value="ECO:0007669"/>
    <property type="project" value="UniProtKB-KW"/>
</dbReference>
<dbReference type="EMBL" id="VUNA01000023">
    <property type="protein sequence ID" value="MST71390.1"/>
    <property type="molecule type" value="Genomic_DNA"/>
</dbReference>
<evidence type="ECO:0000259" key="7">
    <source>
        <dbReference type="SMART" id="SM00739"/>
    </source>
</evidence>
<dbReference type="InterPro" id="IPR057264">
    <property type="entry name" value="Ribosomal_uL24_C"/>
</dbReference>
<accession>A0A6N7X7A7</accession>
<evidence type="ECO:0000256" key="1">
    <source>
        <dbReference type="ARBA" id="ARBA00010618"/>
    </source>
</evidence>
<dbReference type="InterPro" id="IPR008991">
    <property type="entry name" value="Translation_prot_SH3-like_sf"/>
</dbReference>
<name>A0A6N7X7A7_9FIRM</name>
<comment type="function">
    <text evidence="5">One of two assembly initiator proteins, it binds directly to the 5'-end of the 23S rRNA, where it nucleates assembly of the 50S subunit.</text>
</comment>
<dbReference type="GO" id="GO:0003735">
    <property type="term" value="F:structural constituent of ribosome"/>
    <property type="evidence" value="ECO:0007669"/>
    <property type="project" value="InterPro"/>
</dbReference>
<keyword evidence="5" id="KW-0699">rRNA-binding</keyword>
<dbReference type="InterPro" id="IPR003256">
    <property type="entry name" value="Ribosomal_uL24"/>
</dbReference>
<keyword evidence="2 5" id="KW-0689">Ribosomal protein</keyword>
<evidence type="ECO:0000256" key="3">
    <source>
        <dbReference type="ARBA" id="ARBA00023274"/>
    </source>
</evidence>
<dbReference type="Pfam" id="PF17136">
    <property type="entry name" value="ribosomal_L24"/>
    <property type="match status" value="1"/>
</dbReference>
<dbReference type="InterPro" id="IPR005824">
    <property type="entry name" value="KOW"/>
</dbReference>
<comment type="function">
    <text evidence="5">One of the proteins that surrounds the polypeptide exit tunnel on the outside of the subunit.</text>
</comment>
<evidence type="ECO:0000256" key="2">
    <source>
        <dbReference type="ARBA" id="ARBA00022980"/>
    </source>
</evidence>
<dbReference type="NCBIfam" id="TIGR01079">
    <property type="entry name" value="rplX_bact"/>
    <property type="match status" value="1"/>
</dbReference>
<evidence type="ECO:0000256" key="6">
    <source>
        <dbReference type="RuleBase" id="RU003477"/>
    </source>
</evidence>
<protein>
    <recommendedName>
        <fullName evidence="4 5">Large ribosomal subunit protein uL24</fullName>
    </recommendedName>
</protein>
<organism evidence="8 9">
    <name type="scientific">Mogibacterium kristiansenii</name>
    <dbReference type="NCBI Taxonomy" id="2606708"/>
    <lineage>
        <taxon>Bacteria</taxon>
        <taxon>Bacillati</taxon>
        <taxon>Bacillota</taxon>
        <taxon>Clostridia</taxon>
        <taxon>Peptostreptococcales</taxon>
        <taxon>Anaerovoracaceae</taxon>
        <taxon>Mogibacterium</taxon>
    </lineage>
</organism>
<reference evidence="8 9" key="1">
    <citation type="submission" date="2019-08" db="EMBL/GenBank/DDBJ databases">
        <title>In-depth cultivation of the pig gut microbiome towards novel bacterial diversity and tailored functional studies.</title>
        <authorList>
            <person name="Wylensek D."/>
            <person name="Hitch T.C.A."/>
            <person name="Clavel T."/>
        </authorList>
    </citation>
    <scope>NUCLEOTIDE SEQUENCE [LARGE SCALE GENOMIC DNA]</scope>
    <source>
        <strain evidence="8 9">WCA-MUC-591-APC-4B</strain>
    </source>
</reference>
<evidence type="ECO:0000256" key="4">
    <source>
        <dbReference type="ARBA" id="ARBA00035206"/>
    </source>
</evidence>
<dbReference type="CDD" id="cd06089">
    <property type="entry name" value="KOW_RPL26"/>
    <property type="match status" value="1"/>
</dbReference>
<comment type="caution">
    <text evidence="8">The sequence shown here is derived from an EMBL/GenBank/DDBJ whole genome shotgun (WGS) entry which is preliminary data.</text>
</comment>